<dbReference type="AlphaFoldDB" id="A0A5N5TCH1"/>
<reference evidence="1 2" key="1">
    <citation type="journal article" date="2019" name="PLoS Biol.">
        <title>Sex chromosomes control vertical transmission of feminizing Wolbachia symbionts in an isopod.</title>
        <authorList>
            <person name="Becking T."/>
            <person name="Chebbi M.A."/>
            <person name="Giraud I."/>
            <person name="Moumen B."/>
            <person name="Laverre T."/>
            <person name="Caubet Y."/>
            <person name="Peccoud J."/>
            <person name="Gilbert C."/>
            <person name="Cordaux R."/>
        </authorList>
    </citation>
    <scope>NUCLEOTIDE SEQUENCE [LARGE SCALE GENOMIC DNA]</scope>
    <source>
        <strain evidence="1">ANa2</strain>
        <tissue evidence="1">Whole body excluding digestive tract and cuticle</tissue>
    </source>
</reference>
<proteinExistence type="predicted"/>
<dbReference type="EMBL" id="SEYY01003372">
    <property type="protein sequence ID" value="KAB7504344.1"/>
    <property type="molecule type" value="Genomic_DNA"/>
</dbReference>
<comment type="caution">
    <text evidence="1">The sequence shown here is derived from an EMBL/GenBank/DDBJ whole genome shotgun (WGS) entry which is preliminary data.</text>
</comment>
<dbReference type="Proteomes" id="UP000326759">
    <property type="component" value="Unassembled WGS sequence"/>
</dbReference>
<organism evidence="1 2">
    <name type="scientific">Armadillidium nasatum</name>
    <dbReference type="NCBI Taxonomy" id="96803"/>
    <lineage>
        <taxon>Eukaryota</taxon>
        <taxon>Metazoa</taxon>
        <taxon>Ecdysozoa</taxon>
        <taxon>Arthropoda</taxon>
        <taxon>Crustacea</taxon>
        <taxon>Multicrustacea</taxon>
        <taxon>Malacostraca</taxon>
        <taxon>Eumalacostraca</taxon>
        <taxon>Peracarida</taxon>
        <taxon>Isopoda</taxon>
        <taxon>Oniscidea</taxon>
        <taxon>Crinocheta</taxon>
        <taxon>Armadillidiidae</taxon>
        <taxon>Armadillidium</taxon>
    </lineage>
</organism>
<evidence type="ECO:0000313" key="1">
    <source>
        <dbReference type="EMBL" id="KAB7504344.1"/>
    </source>
</evidence>
<name>A0A5N5TCH1_9CRUS</name>
<sequence length="61" mass="7260">MCVLLIKLTFDYNYTSLNSVSIYHLRKGVFKQEFKIKNNVSEYCKPILMLLKENVLLELFL</sequence>
<evidence type="ECO:0000313" key="2">
    <source>
        <dbReference type="Proteomes" id="UP000326759"/>
    </source>
</evidence>
<protein>
    <submittedName>
        <fullName evidence="1">Uncharacterized protein</fullName>
    </submittedName>
</protein>
<gene>
    <name evidence="1" type="ORF">Anas_05033</name>
</gene>
<keyword evidence="2" id="KW-1185">Reference proteome</keyword>
<accession>A0A5N5TCH1</accession>